<comment type="cofactor">
    <cofactor evidence="1 16 17">
        <name>FAD</name>
        <dbReference type="ChEBI" id="CHEBI:57692"/>
    </cofactor>
</comment>
<evidence type="ECO:0000256" key="15">
    <source>
        <dbReference type="ARBA" id="ARBA00048933"/>
    </source>
</evidence>
<accession>A0A9P0A739</accession>
<evidence type="ECO:0000256" key="1">
    <source>
        <dbReference type="ARBA" id="ARBA00001974"/>
    </source>
</evidence>
<dbReference type="Gene3D" id="3.50.50.60">
    <property type="entry name" value="FAD/NAD(P)-binding domain"/>
    <property type="match status" value="1"/>
</dbReference>
<evidence type="ECO:0000256" key="7">
    <source>
        <dbReference type="ARBA" id="ARBA00022448"/>
    </source>
</evidence>
<keyword evidence="13 16" id="KW-0560">Oxidoreductase</keyword>
<feature type="binding site" evidence="17">
    <location>
        <position position="63"/>
    </location>
    <ligand>
        <name>FAD</name>
        <dbReference type="ChEBI" id="CHEBI:57692"/>
    </ligand>
</feature>
<dbReference type="PIRSF" id="PIRSF000362">
    <property type="entry name" value="FNR"/>
    <property type="match status" value="1"/>
</dbReference>
<comment type="similarity">
    <text evidence="4 16">Belongs to the ferredoxin--NADP reductase type 1 family.</text>
</comment>
<organism evidence="19 20">
    <name type="scientific">Bemisia tabaci</name>
    <name type="common">Sweetpotato whitefly</name>
    <name type="synonym">Aleurodes tabaci</name>
    <dbReference type="NCBI Taxonomy" id="7038"/>
    <lineage>
        <taxon>Eukaryota</taxon>
        <taxon>Metazoa</taxon>
        <taxon>Ecdysozoa</taxon>
        <taxon>Arthropoda</taxon>
        <taxon>Hexapoda</taxon>
        <taxon>Insecta</taxon>
        <taxon>Pterygota</taxon>
        <taxon>Neoptera</taxon>
        <taxon>Paraneoptera</taxon>
        <taxon>Hemiptera</taxon>
        <taxon>Sternorrhyncha</taxon>
        <taxon>Aleyrodoidea</taxon>
        <taxon>Aleyrodidae</taxon>
        <taxon>Aleyrodinae</taxon>
        <taxon>Bemisia</taxon>
    </lineage>
</organism>
<keyword evidence="12" id="KW-0249">Electron transport</keyword>
<feature type="binding site" evidence="17">
    <location>
        <position position="55"/>
    </location>
    <ligand>
        <name>FAD</name>
        <dbReference type="ChEBI" id="CHEBI:57692"/>
    </ligand>
</feature>
<protein>
    <recommendedName>
        <fullName evidence="6 16">NADPH:adrenodoxin oxidoreductase, mitochondrial</fullName>
        <ecNumber evidence="5 16">1.18.1.6</ecNumber>
    </recommendedName>
</protein>
<dbReference type="InterPro" id="IPR055275">
    <property type="entry name" value="Ferredox_Rdtase"/>
</dbReference>
<feature type="binding site" evidence="18">
    <location>
        <begin position="214"/>
        <end position="215"/>
    </location>
    <ligand>
        <name>NADP(+)</name>
        <dbReference type="ChEBI" id="CHEBI:58349"/>
    </ligand>
</feature>
<sequence>MNITIRLISKSFSRQLHTTGSKSLNACIVGSGPAGFYSAQQLLKLIPDVTIDIFEKLPVPFGLVRFGVAPDHPDVKNVINTFTKTASSPQVNFIGNVTLGQDITMSDLKAAYHIIVLTYGADHDREFGIPGESLKNVLSARRFVGWYNGLPDDSELDVNLDTETAVILGQGNVAVDIARILLSPVDILKSTDITSRALDTLSRSKVKTVFLVGRRGPLQVAFTIKEFREMLNLPGVSTLFQSGQLSGVPEAIENLPRPRKRLTQLIFDASLKTPPASVTKKFCPLFFRSPSNFEGTQSVEKVNFVVNKLEGDKAVPSSEVESIECGLALRSIGYKSVSVDPDVPFDDKTSTVKNCENVYAAGWLATGPSGVILSTMSNAFQTAQSIATDLKDMKIDIKSSKPGFPIIKEIISKNNTPVVDWDGWEKIDSAEKERGKALGKCREKILCVKEMLEIGGKIL</sequence>
<evidence type="ECO:0000256" key="5">
    <source>
        <dbReference type="ARBA" id="ARBA00013219"/>
    </source>
</evidence>
<feature type="binding site" evidence="17">
    <location>
        <position position="363"/>
    </location>
    <ligand>
        <name>FAD</name>
        <dbReference type="ChEBI" id="CHEBI:57692"/>
    </ligand>
</feature>
<dbReference type="EMBL" id="OU963864">
    <property type="protein sequence ID" value="CAH0387068.1"/>
    <property type="molecule type" value="Genomic_DNA"/>
</dbReference>
<dbReference type="Pfam" id="PF13450">
    <property type="entry name" value="NAD_binding_8"/>
    <property type="match status" value="1"/>
</dbReference>
<dbReference type="PANTHER" id="PTHR48467">
    <property type="entry name" value="GLUTAMATE SYNTHASE 1 [NADH], CHLOROPLASTIC-LIKE"/>
    <property type="match status" value="1"/>
</dbReference>
<feature type="binding site" evidence="17">
    <location>
        <position position="34"/>
    </location>
    <ligand>
        <name>FAD</name>
        <dbReference type="ChEBI" id="CHEBI:57692"/>
    </ligand>
</feature>
<keyword evidence="9 16" id="KW-0274">FAD</keyword>
<proteinExistence type="inferred from homology"/>
<evidence type="ECO:0000256" key="6">
    <source>
        <dbReference type="ARBA" id="ARBA00016287"/>
    </source>
</evidence>
<dbReference type="PANTHER" id="PTHR48467:SF1">
    <property type="entry name" value="GLUTAMATE SYNTHASE 1 [NADH], CHLOROPLASTIC-LIKE"/>
    <property type="match status" value="1"/>
</dbReference>
<evidence type="ECO:0000256" key="12">
    <source>
        <dbReference type="ARBA" id="ARBA00022982"/>
    </source>
</evidence>
<name>A0A9P0A739_BEMTA</name>
<comment type="pathway">
    <text evidence="3">Steroid metabolism; cholesterol metabolism.</text>
</comment>
<evidence type="ECO:0000313" key="20">
    <source>
        <dbReference type="Proteomes" id="UP001152759"/>
    </source>
</evidence>
<reference evidence="19" key="1">
    <citation type="submission" date="2021-12" db="EMBL/GenBank/DDBJ databases">
        <authorList>
            <person name="King R."/>
        </authorList>
    </citation>
    <scope>NUCLEOTIDE SEQUENCE</scope>
</reference>
<dbReference type="Proteomes" id="UP001152759">
    <property type="component" value="Chromosome 3"/>
</dbReference>
<dbReference type="InterPro" id="IPR036188">
    <property type="entry name" value="FAD/NAD-bd_sf"/>
</dbReference>
<evidence type="ECO:0000256" key="10">
    <source>
        <dbReference type="ARBA" id="ARBA00022857"/>
    </source>
</evidence>
<feature type="binding site" evidence="17">
    <location>
        <position position="99"/>
    </location>
    <ligand>
        <name>FAD</name>
        <dbReference type="ChEBI" id="CHEBI:57692"/>
    </ligand>
</feature>
<dbReference type="InterPro" id="IPR021163">
    <property type="entry name" value="Ferredox_Rdtase_adrenod"/>
</dbReference>
<evidence type="ECO:0000256" key="9">
    <source>
        <dbReference type="ARBA" id="ARBA00022827"/>
    </source>
</evidence>
<gene>
    <name evidence="19" type="ORF">BEMITA_LOCUS6124</name>
</gene>
<dbReference type="SUPFAM" id="SSF51971">
    <property type="entry name" value="Nucleotide-binding domain"/>
    <property type="match status" value="1"/>
</dbReference>
<dbReference type="GO" id="GO:0016491">
    <property type="term" value="F:oxidoreductase activity"/>
    <property type="evidence" value="ECO:0007669"/>
    <property type="project" value="UniProtKB-KW"/>
</dbReference>
<keyword evidence="11" id="KW-0809">Transit peptide</keyword>
<dbReference type="KEGG" id="btab:109032385"/>
<evidence type="ECO:0000256" key="13">
    <source>
        <dbReference type="ARBA" id="ARBA00023002"/>
    </source>
</evidence>
<evidence type="ECO:0000256" key="11">
    <source>
        <dbReference type="ARBA" id="ARBA00022946"/>
    </source>
</evidence>
<dbReference type="PRINTS" id="PR00419">
    <property type="entry name" value="ADXRDTASE"/>
</dbReference>
<evidence type="ECO:0000256" key="18">
    <source>
        <dbReference type="PIRSR" id="PIRSR000362-2"/>
    </source>
</evidence>
<evidence type="ECO:0000256" key="3">
    <source>
        <dbReference type="ARBA" id="ARBA00004731"/>
    </source>
</evidence>
<evidence type="ECO:0000256" key="14">
    <source>
        <dbReference type="ARBA" id="ARBA00023128"/>
    </source>
</evidence>
<keyword evidence="20" id="KW-1185">Reference proteome</keyword>
<dbReference type="EC" id="1.18.1.6" evidence="5 16"/>
<feature type="binding site" evidence="18">
    <location>
        <position position="226"/>
    </location>
    <ligand>
        <name>NADP(+)</name>
        <dbReference type="ChEBI" id="CHEBI:58349"/>
    </ligand>
</feature>
<keyword evidence="7" id="KW-0813">Transport</keyword>
<dbReference type="Gene3D" id="3.40.50.720">
    <property type="entry name" value="NAD(P)-binding Rossmann-like Domain"/>
    <property type="match status" value="1"/>
</dbReference>
<evidence type="ECO:0000256" key="16">
    <source>
        <dbReference type="PIRNR" id="PIRNR000362"/>
    </source>
</evidence>
<evidence type="ECO:0000256" key="8">
    <source>
        <dbReference type="ARBA" id="ARBA00022630"/>
    </source>
</evidence>
<feature type="binding site" evidence="18">
    <location>
        <begin position="170"/>
        <end position="173"/>
    </location>
    <ligand>
        <name>NADP(+)</name>
        <dbReference type="ChEBI" id="CHEBI:58349"/>
    </ligand>
</feature>
<evidence type="ECO:0000256" key="4">
    <source>
        <dbReference type="ARBA" id="ARBA00008312"/>
    </source>
</evidence>
<evidence type="ECO:0000256" key="17">
    <source>
        <dbReference type="PIRSR" id="PIRSR000362-1"/>
    </source>
</evidence>
<dbReference type="FunFam" id="3.50.50.60:FF:000036">
    <property type="entry name" value="NADPH:adrenodoxin oxidoreductase, mitochondrial"/>
    <property type="match status" value="1"/>
</dbReference>
<feature type="binding site" evidence="18">
    <location>
        <position position="370"/>
    </location>
    <ligand>
        <name>NADP(+)</name>
        <dbReference type="ChEBI" id="CHEBI:58349"/>
    </ligand>
</feature>
<keyword evidence="14 16" id="KW-0496">Mitochondrion</keyword>
<dbReference type="GO" id="GO:0005739">
    <property type="term" value="C:mitochondrion"/>
    <property type="evidence" value="ECO:0007669"/>
    <property type="project" value="UniProtKB-SubCell"/>
</dbReference>
<feature type="binding site" evidence="17">
    <location>
        <begin position="370"/>
        <end position="372"/>
    </location>
    <ligand>
        <name>FAD</name>
        <dbReference type="ChEBI" id="CHEBI:57692"/>
    </ligand>
</feature>
<evidence type="ECO:0000256" key="2">
    <source>
        <dbReference type="ARBA" id="ARBA00004173"/>
    </source>
</evidence>
<keyword evidence="8 16" id="KW-0285">Flavoprotein</keyword>
<evidence type="ECO:0000313" key="19">
    <source>
        <dbReference type="EMBL" id="CAH0387068.1"/>
    </source>
</evidence>
<keyword evidence="10 16" id="KW-0521">NADP</keyword>
<dbReference type="AlphaFoldDB" id="A0A9P0A739"/>
<comment type="catalytic activity">
    <reaction evidence="15 16">
        <text>2 reduced [adrenodoxin] + NADP(+) + H(+) = 2 oxidized [adrenodoxin] + NADPH</text>
        <dbReference type="Rhea" id="RHEA:42312"/>
        <dbReference type="Rhea" id="RHEA-COMP:9998"/>
        <dbReference type="Rhea" id="RHEA-COMP:9999"/>
        <dbReference type="ChEBI" id="CHEBI:15378"/>
        <dbReference type="ChEBI" id="CHEBI:33737"/>
        <dbReference type="ChEBI" id="CHEBI:33738"/>
        <dbReference type="ChEBI" id="CHEBI:57783"/>
        <dbReference type="ChEBI" id="CHEBI:58349"/>
        <dbReference type="EC" id="1.18.1.6"/>
    </reaction>
</comment>
<comment type="subcellular location">
    <subcellularLocation>
        <location evidence="2 16">Mitochondrion</location>
    </subcellularLocation>
</comment>